<gene>
    <name evidence="2" type="ORF">HUG12_13755</name>
</gene>
<proteinExistence type="predicted"/>
<dbReference type="OrthoDB" id="214756at2157"/>
<evidence type="ECO:0000313" key="2">
    <source>
        <dbReference type="EMBL" id="QLG62734.1"/>
    </source>
</evidence>
<dbReference type="EMBL" id="CP058579">
    <property type="protein sequence ID" value="QLG62734.1"/>
    <property type="molecule type" value="Genomic_DNA"/>
</dbReference>
<accession>A0A7D5LBQ6</accession>
<dbReference type="GeneID" id="56038544"/>
<sequence length="87" mass="9182">MAMDPERLSVPDSADDDEAAAIAAAVGAHLRDREAAAAEAAAAGEETWDGKRWAFAGRTRSLQGRVERVPDGAPTDAWTAAGRTDRF</sequence>
<dbReference type="Proteomes" id="UP000509626">
    <property type="component" value="Chromosome"/>
</dbReference>
<dbReference type="KEGG" id="halu:HUG12_13755"/>
<evidence type="ECO:0000256" key="1">
    <source>
        <dbReference type="SAM" id="MobiDB-lite"/>
    </source>
</evidence>
<organism evidence="2 3">
    <name type="scientific">Halorarum salinum</name>
    <dbReference type="NCBI Taxonomy" id="2743089"/>
    <lineage>
        <taxon>Archaea</taxon>
        <taxon>Methanobacteriati</taxon>
        <taxon>Methanobacteriota</taxon>
        <taxon>Stenosarchaea group</taxon>
        <taxon>Halobacteria</taxon>
        <taxon>Halobacteriales</taxon>
        <taxon>Haloferacaceae</taxon>
        <taxon>Halorarum</taxon>
    </lineage>
</organism>
<dbReference type="RefSeq" id="WP_179269319.1">
    <property type="nucleotide sequence ID" value="NZ_CP058579.1"/>
</dbReference>
<dbReference type="InterPro" id="IPR058335">
    <property type="entry name" value="PccX"/>
</dbReference>
<feature type="region of interest" description="Disordered" evidence="1">
    <location>
        <begin position="68"/>
        <end position="87"/>
    </location>
</feature>
<name>A0A7D5LBQ6_9EURY</name>
<protein>
    <submittedName>
        <fullName evidence="2">Acc operon protein</fullName>
    </submittedName>
</protein>
<evidence type="ECO:0000313" key="3">
    <source>
        <dbReference type="Proteomes" id="UP000509626"/>
    </source>
</evidence>
<keyword evidence="3" id="KW-1185">Reference proteome</keyword>
<dbReference type="Pfam" id="PF26062">
    <property type="entry name" value="DUF8022"/>
    <property type="match status" value="1"/>
</dbReference>
<reference evidence="2 3" key="1">
    <citation type="submission" date="2020-06" db="EMBL/GenBank/DDBJ databases">
        <title>NJ-3-1, isolated from saline soil.</title>
        <authorList>
            <person name="Cui H.L."/>
            <person name="Shi X."/>
        </authorList>
    </citation>
    <scope>NUCLEOTIDE SEQUENCE [LARGE SCALE GENOMIC DNA]</scope>
    <source>
        <strain evidence="2 3">NJ-3-1</strain>
    </source>
</reference>
<dbReference type="AlphaFoldDB" id="A0A7D5LBQ6"/>